<keyword evidence="2" id="KW-1185">Reference proteome</keyword>
<name>A0ABS8NPU6_9XANT</name>
<evidence type="ECO:0000313" key="2">
    <source>
        <dbReference type="Proteomes" id="UP001430396"/>
    </source>
</evidence>
<evidence type="ECO:0000313" key="1">
    <source>
        <dbReference type="EMBL" id="MCD0265074.1"/>
    </source>
</evidence>
<dbReference type="EMBL" id="JAFFQI010000163">
    <property type="protein sequence ID" value="MCD0265074.1"/>
    <property type="molecule type" value="Genomic_DNA"/>
</dbReference>
<accession>A0ABS8NPU6</accession>
<reference evidence="1" key="1">
    <citation type="submission" date="2021-02" db="EMBL/GenBank/DDBJ databases">
        <title>Copper resistance gene diversity in local Xanthomonas species at agrochemical polluted sites in Trinidad, Trinidad and Tobago.</title>
        <authorList>
            <person name="Ramnarine S.D.B.J."/>
            <person name="Ramsubhag A."/>
            <person name="Jayaraman J."/>
        </authorList>
    </citation>
    <scope>NUCLEOTIDE SEQUENCE</scope>
    <source>
        <strain evidence="1">CaNP6A</strain>
    </source>
</reference>
<dbReference type="Proteomes" id="UP001430396">
    <property type="component" value="Unassembled WGS sequence"/>
</dbReference>
<gene>
    <name evidence="1" type="ORF">JWH11_01190</name>
</gene>
<proteinExistence type="predicted"/>
<dbReference type="RefSeq" id="WP_218540923.1">
    <property type="nucleotide sequence ID" value="NZ_JAFFQH010000144.1"/>
</dbReference>
<organism evidence="1 2">
    <name type="scientific">Xanthomonas melonis</name>
    <dbReference type="NCBI Taxonomy" id="56456"/>
    <lineage>
        <taxon>Bacteria</taxon>
        <taxon>Pseudomonadati</taxon>
        <taxon>Pseudomonadota</taxon>
        <taxon>Gammaproteobacteria</taxon>
        <taxon>Lysobacterales</taxon>
        <taxon>Lysobacteraceae</taxon>
        <taxon>Xanthomonas</taxon>
    </lineage>
</organism>
<comment type="caution">
    <text evidence="1">The sequence shown here is derived from an EMBL/GenBank/DDBJ whole genome shotgun (WGS) entry which is preliminary data.</text>
</comment>
<sequence length="78" mass="9026">MSKSHLTLYRMTADHTGEHFYVLFLDDNPTLPPVLGPLEPVEVPVAHPVWMTEEERWLHRCNLMDRGWTVLGAEHSFA</sequence>
<protein>
    <submittedName>
        <fullName evidence="1">Uncharacterized protein</fullName>
    </submittedName>
</protein>